<dbReference type="eggNOG" id="KOG1716">
    <property type="taxonomic scope" value="Eukaryota"/>
</dbReference>
<reference evidence="5 7" key="1">
    <citation type="journal article" date="2012" name="Nature">
        <title>Algal genomes reveal evolutionary mosaicism and the fate of nucleomorphs.</title>
        <authorList>
            <consortium name="DOE Joint Genome Institute"/>
            <person name="Curtis B.A."/>
            <person name="Tanifuji G."/>
            <person name="Burki F."/>
            <person name="Gruber A."/>
            <person name="Irimia M."/>
            <person name="Maruyama S."/>
            <person name="Arias M.C."/>
            <person name="Ball S.G."/>
            <person name="Gile G.H."/>
            <person name="Hirakawa Y."/>
            <person name="Hopkins J.F."/>
            <person name="Kuo A."/>
            <person name="Rensing S.A."/>
            <person name="Schmutz J."/>
            <person name="Symeonidi A."/>
            <person name="Elias M."/>
            <person name="Eveleigh R.J."/>
            <person name="Herman E.K."/>
            <person name="Klute M.J."/>
            <person name="Nakayama T."/>
            <person name="Obornik M."/>
            <person name="Reyes-Prieto A."/>
            <person name="Armbrust E.V."/>
            <person name="Aves S.J."/>
            <person name="Beiko R.G."/>
            <person name="Coutinho P."/>
            <person name="Dacks J.B."/>
            <person name="Durnford D.G."/>
            <person name="Fast N.M."/>
            <person name="Green B.R."/>
            <person name="Grisdale C.J."/>
            <person name="Hempel F."/>
            <person name="Henrissat B."/>
            <person name="Hoppner M.P."/>
            <person name="Ishida K."/>
            <person name="Kim E."/>
            <person name="Koreny L."/>
            <person name="Kroth P.G."/>
            <person name="Liu Y."/>
            <person name="Malik S.B."/>
            <person name="Maier U.G."/>
            <person name="McRose D."/>
            <person name="Mock T."/>
            <person name="Neilson J.A."/>
            <person name="Onodera N.T."/>
            <person name="Poole A.M."/>
            <person name="Pritham E.J."/>
            <person name="Richards T.A."/>
            <person name="Rocap G."/>
            <person name="Roy S.W."/>
            <person name="Sarai C."/>
            <person name="Schaack S."/>
            <person name="Shirato S."/>
            <person name="Slamovits C.H."/>
            <person name="Spencer D.F."/>
            <person name="Suzuki S."/>
            <person name="Worden A.Z."/>
            <person name="Zauner S."/>
            <person name="Barry K."/>
            <person name="Bell C."/>
            <person name="Bharti A.K."/>
            <person name="Crow J.A."/>
            <person name="Grimwood J."/>
            <person name="Kramer R."/>
            <person name="Lindquist E."/>
            <person name="Lucas S."/>
            <person name="Salamov A."/>
            <person name="McFadden G.I."/>
            <person name="Lane C.E."/>
            <person name="Keeling P.J."/>
            <person name="Gray M.W."/>
            <person name="Grigoriev I.V."/>
            <person name="Archibald J.M."/>
        </authorList>
    </citation>
    <scope>NUCLEOTIDE SEQUENCE</scope>
    <source>
        <strain evidence="5 7">CCMP2712</strain>
    </source>
</reference>
<feature type="domain" description="CBM20" evidence="4">
    <location>
        <begin position="167"/>
        <end position="283"/>
    </location>
</feature>
<dbReference type="Gene3D" id="3.90.190.10">
    <property type="entry name" value="Protein tyrosine phosphatase superfamily"/>
    <property type="match status" value="1"/>
</dbReference>
<dbReference type="KEGG" id="gtt:GUITHDRAFT_116460"/>
<dbReference type="OMA" id="FYINHDM"/>
<protein>
    <submittedName>
        <fullName evidence="5 6">Uncharacterized protein</fullName>
    </submittedName>
</protein>
<dbReference type="InterPro" id="IPR013784">
    <property type="entry name" value="Carb-bd-like_fold"/>
</dbReference>
<dbReference type="SMART" id="SM01065">
    <property type="entry name" value="CBM_2"/>
    <property type="match status" value="2"/>
</dbReference>
<dbReference type="InterPro" id="IPR000387">
    <property type="entry name" value="Tyr_Pase_dom"/>
</dbReference>
<dbReference type="GO" id="GO:2001070">
    <property type="term" value="F:starch binding"/>
    <property type="evidence" value="ECO:0007669"/>
    <property type="project" value="InterPro"/>
</dbReference>
<organism evidence="5">
    <name type="scientific">Guillardia theta (strain CCMP2712)</name>
    <name type="common">Cryptophyte</name>
    <dbReference type="NCBI Taxonomy" id="905079"/>
    <lineage>
        <taxon>Eukaryota</taxon>
        <taxon>Cryptophyceae</taxon>
        <taxon>Pyrenomonadales</taxon>
        <taxon>Geminigeraceae</taxon>
        <taxon>Guillardia</taxon>
    </lineage>
</organism>
<dbReference type="InterPro" id="IPR000340">
    <property type="entry name" value="Dual-sp_phosphatase_cat-dom"/>
</dbReference>
<dbReference type="SUPFAM" id="SSF52799">
    <property type="entry name" value="(Phosphotyrosine protein) phosphatases II"/>
    <property type="match status" value="1"/>
</dbReference>
<evidence type="ECO:0000259" key="3">
    <source>
        <dbReference type="PROSITE" id="PS50056"/>
    </source>
</evidence>
<dbReference type="EnsemblProtists" id="EKX37347">
    <property type="protein sequence ID" value="EKX37347"/>
    <property type="gene ID" value="GUITHDRAFT_116460"/>
</dbReference>
<accession>L1IMN9</accession>
<dbReference type="InterPro" id="IPR029021">
    <property type="entry name" value="Prot-tyrosine_phosphatase-like"/>
</dbReference>
<dbReference type="PROSITE" id="PS51166">
    <property type="entry name" value="CBM20"/>
    <property type="match status" value="2"/>
</dbReference>
<dbReference type="PROSITE" id="PS50056">
    <property type="entry name" value="TYR_PHOSPHATASE_2"/>
    <property type="match status" value="1"/>
</dbReference>
<keyword evidence="1" id="KW-0904">Protein phosphatase</keyword>
<dbReference type="EMBL" id="JH993060">
    <property type="protein sequence ID" value="EKX37347.1"/>
    <property type="molecule type" value="Genomic_DNA"/>
</dbReference>
<dbReference type="InterPro" id="IPR052832">
    <property type="entry name" value="Starch-Glucan_Phosphatase"/>
</dbReference>
<evidence type="ECO:0000259" key="2">
    <source>
        <dbReference type="PROSITE" id="PS50054"/>
    </source>
</evidence>
<name>L1IMN9_GUITC</name>
<dbReference type="SMART" id="SM00195">
    <property type="entry name" value="DSPc"/>
    <property type="match status" value="1"/>
</dbReference>
<evidence type="ECO:0000256" key="1">
    <source>
        <dbReference type="ARBA" id="ARBA00022912"/>
    </source>
</evidence>
<dbReference type="InterPro" id="IPR002044">
    <property type="entry name" value="CBM20"/>
</dbReference>
<dbReference type="PROSITE" id="PS50054">
    <property type="entry name" value="TYR_PHOSPHATASE_DUAL"/>
    <property type="match status" value="1"/>
</dbReference>
<dbReference type="GO" id="GO:0019203">
    <property type="term" value="F:carbohydrate phosphatase activity"/>
    <property type="evidence" value="ECO:0007669"/>
    <property type="project" value="TreeGrafter"/>
</dbReference>
<keyword evidence="1" id="KW-0378">Hydrolase</keyword>
<dbReference type="InterPro" id="IPR013783">
    <property type="entry name" value="Ig-like_fold"/>
</dbReference>
<dbReference type="HOGENOM" id="CLU_023073_0_0_1"/>
<dbReference type="RefSeq" id="XP_005824327.1">
    <property type="nucleotide sequence ID" value="XM_005824270.1"/>
</dbReference>
<evidence type="ECO:0000313" key="6">
    <source>
        <dbReference type="EnsemblProtists" id="EKX37347"/>
    </source>
</evidence>
<evidence type="ECO:0000313" key="7">
    <source>
        <dbReference type="Proteomes" id="UP000011087"/>
    </source>
</evidence>
<proteinExistence type="predicted"/>
<dbReference type="GO" id="GO:0004721">
    <property type="term" value="F:phosphoprotein phosphatase activity"/>
    <property type="evidence" value="ECO:0007669"/>
    <property type="project" value="UniProtKB-KW"/>
</dbReference>
<dbReference type="SUPFAM" id="SSF49452">
    <property type="entry name" value="Starch-binding domain-like"/>
    <property type="match status" value="2"/>
</dbReference>
<reference evidence="7" key="2">
    <citation type="submission" date="2012-11" db="EMBL/GenBank/DDBJ databases">
        <authorList>
            <person name="Kuo A."/>
            <person name="Curtis B.A."/>
            <person name="Tanifuji G."/>
            <person name="Burki F."/>
            <person name="Gruber A."/>
            <person name="Irimia M."/>
            <person name="Maruyama S."/>
            <person name="Arias M.C."/>
            <person name="Ball S.G."/>
            <person name="Gile G.H."/>
            <person name="Hirakawa Y."/>
            <person name="Hopkins J.F."/>
            <person name="Rensing S.A."/>
            <person name="Schmutz J."/>
            <person name="Symeonidi A."/>
            <person name="Elias M."/>
            <person name="Eveleigh R.J."/>
            <person name="Herman E.K."/>
            <person name="Klute M.J."/>
            <person name="Nakayama T."/>
            <person name="Obornik M."/>
            <person name="Reyes-Prieto A."/>
            <person name="Armbrust E.V."/>
            <person name="Aves S.J."/>
            <person name="Beiko R.G."/>
            <person name="Coutinho P."/>
            <person name="Dacks J.B."/>
            <person name="Durnford D.G."/>
            <person name="Fast N.M."/>
            <person name="Green B.R."/>
            <person name="Grisdale C."/>
            <person name="Hempe F."/>
            <person name="Henrissat B."/>
            <person name="Hoppner M.P."/>
            <person name="Ishida K.-I."/>
            <person name="Kim E."/>
            <person name="Koreny L."/>
            <person name="Kroth P.G."/>
            <person name="Liu Y."/>
            <person name="Malik S.-B."/>
            <person name="Maier U.G."/>
            <person name="McRose D."/>
            <person name="Mock T."/>
            <person name="Neilson J.A."/>
            <person name="Onodera N.T."/>
            <person name="Poole A.M."/>
            <person name="Pritham E.J."/>
            <person name="Richards T.A."/>
            <person name="Rocap G."/>
            <person name="Roy S.W."/>
            <person name="Sarai C."/>
            <person name="Schaack S."/>
            <person name="Shirato S."/>
            <person name="Slamovits C.H."/>
            <person name="Spencer D.F."/>
            <person name="Suzuki S."/>
            <person name="Worden A.Z."/>
            <person name="Zauner S."/>
            <person name="Barry K."/>
            <person name="Bell C."/>
            <person name="Bharti A.K."/>
            <person name="Crow J.A."/>
            <person name="Grimwood J."/>
            <person name="Kramer R."/>
            <person name="Lindquist E."/>
            <person name="Lucas S."/>
            <person name="Salamov A."/>
            <person name="McFadden G.I."/>
            <person name="Lane C.E."/>
            <person name="Keeling P.J."/>
            <person name="Gray M.W."/>
            <person name="Grigoriev I.V."/>
            <person name="Archibald J.M."/>
        </authorList>
    </citation>
    <scope>NUCLEOTIDE SEQUENCE</scope>
    <source>
        <strain evidence="7">CCMP2712</strain>
    </source>
</reference>
<gene>
    <name evidence="5" type="ORF">GUITHDRAFT_116460</name>
</gene>
<dbReference type="PANTHER" id="PTHR46642:SF3">
    <property type="entry name" value="PHOSPHOGLUCAN PHOSPHATASE DSP4, CHLOROPLASTIC"/>
    <property type="match status" value="1"/>
</dbReference>
<dbReference type="Pfam" id="PF00686">
    <property type="entry name" value="CBM_20"/>
    <property type="match status" value="2"/>
</dbReference>
<evidence type="ECO:0000313" key="5">
    <source>
        <dbReference type="EMBL" id="EKX37347.1"/>
    </source>
</evidence>
<keyword evidence="7" id="KW-1185">Reference proteome</keyword>
<dbReference type="PaxDb" id="55529-EKX37347"/>
<sequence length="457" mass="51908">MGDSDMSCAIKMKFDESSNEWVTQIDSVPANTQYRYFAADPNHVESSARHMTSYWYLVRVPDASQKEVVSDDCTQLIRFQVYKGAQDVRVCGSIKELGHWKADQALRLDKKGDTKWEAVVPIPSESLFDFQYKYVADGVFEDGGNRISDVSDVEPQPEGNRCVSNLQAVFNGLLVRFLIFHPIGVNERMVITGGHPAFGNWNPVNQWCRMGLGNERTLLTGVRGRCWEATFPAPPEDYREVEYRYVILNEEQNQAVWESEPNRRISFFPGAVSQSGKNGGFRRREFTQFDGNFVAKELLFDFIPPCLFIGPYPQCKDDVERMKAAGVTGVVNVQTQKDIMQRMVNMDLMRGLYHEQGIEFRHVPIEDFNGQDLAERVKFAAKATHELVELAKSRGQEPRVYIHCTAGMGRAPATACVYLVWKHGHDLDSARAHVKKHRPIVAPNYNAMKLALQRGLD</sequence>
<feature type="domain" description="Tyrosine specific protein phosphatases" evidence="3">
    <location>
        <begin position="371"/>
        <end position="449"/>
    </location>
</feature>
<dbReference type="STRING" id="905079.L1IMN9"/>
<dbReference type="Gene3D" id="2.60.40.10">
    <property type="entry name" value="Immunoglobulins"/>
    <property type="match status" value="2"/>
</dbReference>
<feature type="domain" description="CBM20" evidence="4">
    <location>
        <begin position="69"/>
        <end position="168"/>
    </location>
</feature>
<evidence type="ECO:0000259" key="4">
    <source>
        <dbReference type="PROSITE" id="PS51166"/>
    </source>
</evidence>
<dbReference type="AlphaFoldDB" id="L1IMN9"/>
<dbReference type="InterPro" id="IPR020422">
    <property type="entry name" value="TYR_PHOSPHATASE_DUAL_dom"/>
</dbReference>
<dbReference type="GeneID" id="17294067"/>
<dbReference type="PANTHER" id="PTHR46642">
    <property type="entry name" value="DUAL SPECIFICITY PHOSPHATASE, SUBGROUP, CATALYTIC DOMAIN"/>
    <property type="match status" value="1"/>
</dbReference>
<feature type="domain" description="Tyrosine-protein phosphatase" evidence="2">
    <location>
        <begin position="299"/>
        <end position="457"/>
    </location>
</feature>
<dbReference type="OrthoDB" id="273181at2759"/>
<dbReference type="Pfam" id="PF00782">
    <property type="entry name" value="DSPc"/>
    <property type="match status" value="1"/>
</dbReference>
<reference evidence="6" key="3">
    <citation type="submission" date="2016-03" db="UniProtKB">
        <authorList>
            <consortium name="EnsemblProtists"/>
        </authorList>
    </citation>
    <scope>IDENTIFICATION</scope>
</reference>
<dbReference type="GO" id="GO:0009507">
    <property type="term" value="C:chloroplast"/>
    <property type="evidence" value="ECO:0007669"/>
    <property type="project" value="TreeGrafter"/>
</dbReference>
<dbReference type="GO" id="GO:0005983">
    <property type="term" value="P:starch catabolic process"/>
    <property type="evidence" value="ECO:0007669"/>
    <property type="project" value="TreeGrafter"/>
</dbReference>
<dbReference type="Proteomes" id="UP000011087">
    <property type="component" value="Unassembled WGS sequence"/>
</dbReference>